<feature type="compositionally biased region" description="Polar residues" evidence="3">
    <location>
        <begin position="1"/>
        <end position="11"/>
    </location>
</feature>
<evidence type="ECO:0000256" key="1">
    <source>
        <dbReference type="ARBA" id="ARBA00023015"/>
    </source>
</evidence>
<evidence type="ECO:0000256" key="3">
    <source>
        <dbReference type="SAM" id="MobiDB-lite"/>
    </source>
</evidence>
<protein>
    <recommendedName>
        <fullName evidence="4">BHLH domain-containing protein</fullName>
    </recommendedName>
</protein>
<dbReference type="GO" id="GO:0090575">
    <property type="term" value="C:RNA polymerase II transcription regulator complex"/>
    <property type="evidence" value="ECO:0007669"/>
    <property type="project" value="TreeGrafter"/>
</dbReference>
<name>A0A8J5HRY9_ZINOF</name>
<dbReference type="GO" id="GO:0000977">
    <property type="term" value="F:RNA polymerase II transcription regulatory region sequence-specific DNA binding"/>
    <property type="evidence" value="ECO:0007669"/>
    <property type="project" value="TreeGrafter"/>
</dbReference>
<dbReference type="OrthoDB" id="1870484at2759"/>
<comment type="caution">
    <text evidence="5">The sequence shown here is derived from an EMBL/GenBank/DDBJ whole genome shotgun (WGS) entry which is preliminary data.</text>
</comment>
<reference evidence="5 6" key="1">
    <citation type="submission" date="2020-08" db="EMBL/GenBank/DDBJ databases">
        <title>Plant Genome Project.</title>
        <authorList>
            <person name="Zhang R.-G."/>
        </authorList>
    </citation>
    <scope>NUCLEOTIDE SEQUENCE [LARGE SCALE GENOMIC DNA]</scope>
    <source>
        <tissue evidence="5">Rhizome</tissue>
    </source>
</reference>
<dbReference type="PANTHER" id="PTHR13935">
    <property type="entry name" value="ACHAETE-SCUTE TRANSCRIPTION FACTOR-RELATED"/>
    <property type="match status" value="1"/>
</dbReference>
<dbReference type="EMBL" id="JACMSC010000003">
    <property type="protein sequence ID" value="KAG6529973.1"/>
    <property type="molecule type" value="Genomic_DNA"/>
</dbReference>
<feature type="region of interest" description="Disordered" evidence="3">
    <location>
        <begin position="1"/>
        <end position="26"/>
    </location>
</feature>
<dbReference type="PROSITE" id="PS50888">
    <property type="entry name" value="BHLH"/>
    <property type="match status" value="1"/>
</dbReference>
<feature type="domain" description="BHLH" evidence="4">
    <location>
        <begin position="13"/>
        <end position="68"/>
    </location>
</feature>
<accession>A0A8J5HRY9</accession>
<dbReference type="GO" id="GO:0000981">
    <property type="term" value="F:DNA-binding transcription factor activity, RNA polymerase II-specific"/>
    <property type="evidence" value="ECO:0007669"/>
    <property type="project" value="TreeGrafter"/>
</dbReference>
<organism evidence="5 6">
    <name type="scientific">Zingiber officinale</name>
    <name type="common">Ginger</name>
    <name type="synonym">Amomum zingiber</name>
    <dbReference type="NCBI Taxonomy" id="94328"/>
    <lineage>
        <taxon>Eukaryota</taxon>
        <taxon>Viridiplantae</taxon>
        <taxon>Streptophyta</taxon>
        <taxon>Embryophyta</taxon>
        <taxon>Tracheophyta</taxon>
        <taxon>Spermatophyta</taxon>
        <taxon>Magnoliopsida</taxon>
        <taxon>Liliopsida</taxon>
        <taxon>Zingiberales</taxon>
        <taxon>Zingiberaceae</taxon>
        <taxon>Zingiber</taxon>
    </lineage>
</organism>
<feature type="compositionally biased region" description="Basic and acidic residues" evidence="3">
    <location>
        <begin position="14"/>
        <end position="24"/>
    </location>
</feature>
<dbReference type="PANTHER" id="PTHR13935:SF46">
    <property type="entry name" value="TRANSCRIPTION FACTOR BHLH167-RELATED"/>
    <property type="match status" value="1"/>
</dbReference>
<evidence type="ECO:0000259" key="4">
    <source>
        <dbReference type="PROSITE" id="PS50888"/>
    </source>
</evidence>
<evidence type="ECO:0000313" key="6">
    <source>
        <dbReference type="Proteomes" id="UP000734854"/>
    </source>
</evidence>
<dbReference type="InterPro" id="IPR011598">
    <property type="entry name" value="bHLH_dom"/>
</dbReference>
<gene>
    <name evidence="5" type="ORF">ZIOFF_012190</name>
</gene>
<keyword evidence="6" id="KW-1185">Reference proteome</keyword>
<dbReference type="GO" id="GO:0046983">
    <property type="term" value="F:protein dimerization activity"/>
    <property type="evidence" value="ECO:0007669"/>
    <property type="project" value="InterPro"/>
</dbReference>
<keyword evidence="1" id="KW-0805">Transcription regulation</keyword>
<evidence type="ECO:0000256" key="2">
    <source>
        <dbReference type="ARBA" id="ARBA00023163"/>
    </source>
</evidence>
<proteinExistence type="predicted"/>
<dbReference type="AlphaFoldDB" id="A0A8J5HRY9"/>
<evidence type="ECO:0000313" key="5">
    <source>
        <dbReference type="EMBL" id="KAG6529973.1"/>
    </source>
</evidence>
<dbReference type="Proteomes" id="UP000734854">
    <property type="component" value="Unassembled WGS sequence"/>
</dbReference>
<sequence length="179" mass="20501">MKVNNIGSHGTSVRKVERKTVEKNRRTHMKKLCSKLSSIIPKEHRNIHKDVLTQQDNLEDATSYIKILRERIEILKQRRLLQVSKMRSTDVGIDFGLPIVEVRCNDVNLEVLIVISRVSKRFLFHEVISVLEEEGAKVVNANFSVVGDKIFHIIHSQAVSSRIGLDASRVTQRLKELVN</sequence>
<keyword evidence="2" id="KW-0804">Transcription</keyword>
<dbReference type="InterPro" id="IPR015660">
    <property type="entry name" value="MASH1/Ascl1a-like"/>
</dbReference>